<dbReference type="OrthoDB" id="2664564at2"/>
<reference evidence="1 2" key="1">
    <citation type="submission" date="2019-04" db="EMBL/GenBank/DDBJ databases">
        <title>Streptomyces lasaliensis sp. nov., an Actinomycete isolated from soil which produces the polyether antibiotic lasalocid.</title>
        <authorList>
            <person name="Erwin G."/>
            <person name="Haber C."/>
        </authorList>
    </citation>
    <scope>NUCLEOTIDE SEQUENCE [LARGE SCALE GENOMIC DNA]</scope>
    <source>
        <strain evidence="1 2">X-537</strain>
    </source>
</reference>
<evidence type="ECO:0000313" key="1">
    <source>
        <dbReference type="EMBL" id="TKT04323.1"/>
    </source>
</evidence>
<organism evidence="1 2">
    <name type="scientific">Streptomyces lasalocidi</name>
    <name type="common">Streptomyces lasaliensis</name>
    <dbReference type="NCBI Taxonomy" id="324833"/>
    <lineage>
        <taxon>Bacteria</taxon>
        <taxon>Bacillati</taxon>
        <taxon>Actinomycetota</taxon>
        <taxon>Actinomycetes</taxon>
        <taxon>Kitasatosporales</taxon>
        <taxon>Streptomycetaceae</taxon>
        <taxon>Streptomyces</taxon>
    </lineage>
</organism>
<dbReference type="AlphaFoldDB" id="A0A4V6AXF9"/>
<proteinExistence type="predicted"/>
<evidence type="ECO:0000313" key="2">
    <source>
        <dbReference type="Proteomes" id="UP000305929"/>
    </source>
</evidence>
<protein>
    <submittedName>
        <fullName evidence="1">Uncharacterized protein</fullName>
    </submittedName>
</protein>
<name>A0A4V6AXF9_STRLS</name>
<dbReference type="EMBL" id="SZNQ01000001">
    <property type="protein sequence ID" value="TKT04323.1"/>
    <property type="molecule type" value="Genomic_DNA"/>
</dbReference>
<keyword evidence="2" id="KW-1185">Reference proteome</keyword>
<sequence>MVIGLKDPLAVAGIRWLPESLGGRSSGPPTAPVYAATAMFPGSQTALLSILLQHIGAQPDGSALVNIGFLVPDLARPHLHLGTELLITEGPTIVAHAIIRELLPAGAVAGP</sequence>
<comment type="caution">
    <text evidence="1">The sequence shown here is derived from an EMBL/GenBank/DDBJ whole genome shotgun (WGS) entry which is preliminary data.</text>
</comment>
<dbReference type="Proteomes" id="UP000305929">
    <property type="component" value="Unassembled WGS sequence"/>
</dbReference>
<accession>A0A4V6AXF9</accession>
<gene>
    <name evidence="1" type="ORF">E4U91_32670</name>
</gene>